<feature type="chain" id="PRO_5044609912" evidence="1">
    <location>
        <begin position="24"/>
        <end position="201"/>
    </location>
</feature>
<proteinExistence type="predicted"/>
<reference evidence="4 5" key="2">
    <citation type="submission" date="2019-03" db="EMBL/GenBank/DDBJ databases">
        <title>Draft Genome Sequences of Six Type Strains of the Genus Massilia.</title>
        <authorList>
            <person name="Miess H."/>
            <person name="Frediansyhah A."/>
            <person name="Gross H."/>
        </authorList>
    </citation>
    <scope>NUCLEOTIDE SEQUENCE [LARGE SCALE GENOMIC DNA]</scope>
    <source>
        <strain evidence="4 5">DSM 17505</strain>
    </source>
</reference>
<feature type="domain" description="Ice-binding protein C-terminal" evidence="2">
    <location>
        <begin position="170"/>
        <end position="195"/>
    </location>
</feature>
<organism evidence="3 6">
    <name type="scientific">Pseudoduganella plicata</name>
    <dbReference type="NCBI Taxonomy" id="321984"/>
    <lineage>
        <taxon>Bacteria</taxon>
        <taxon>Pseudomonadati</taxon>
        <taxon>Pseudomonadota</taxon>
        <taxon>Betaproteobacteria</taxon>
        <taxon>Burkholderiales</taxon>
        <taxon>Oxalobacteraceae</taxon>
        <taxon>Telluria group</taxon>
        <taxon>Pseudoduganella</taxon>
    </lineage>
</organism>
<evidence type="ECO:0000313" key="3">
    <source>
        <dbReference type="EMBL" id="GGY80472.1"/>
    </source>
</evidence>
<evidence type="ECO:0000313" key="5">
    <source>
        <dbReference type="Proteomes" id="UP000294359"/>
    </source>
</evidence>
<dbReference type="Pfam" id="PF07589">
    <property type="entry name" value="PEP-CTERM"/>
    <property type="match status" value="1"/>
</dbReference>
<keyword evidence="5" id="KW-1185">Reference proteome</keyword>
<evidence type="ECO:0000313" key="6">
    <source>
        <dbReference type="Proteomes" id="UP000619512"/>
    </source>
</evidence>
<dbReference type="InterPro" id="IPR013424">
    <property type="entry name" value="Ice-binding_C"/>
</dbReference>
<dbReference type="Proteomes" id="UP000619512">
    <property type="component" value="Unassembled WGS sequence"/>
</dbReference>
<accession>A0A4V1AU80</accession>
<evidence type="ECO:0000313" key="4">
    <source>
        <dbReference type="EMBL" id="QBQ38238.1"/>
    </source>
</evidence>
<name>A0A4V1AU80_9BURK</name>
<dbReference type="AlphaFoldDB" id="A0A4V1AU80"/>
<dbReference type="OrthoDB" id="8708394at2"/>
<dbReference type="NCBIfam" id="TIGR02595">
    <property type="entry name" value="PEP_CTERM"/>
    <property type="match status" value="1"/>
</dbReference>
<gene>
    <name evidence="4" type="ORF">E1742_20215</name>
    <name evidence="3" type="ORF">GCM10007388_11390</name>
</gene>
<reference evidence="3" key="1">
    <citation type="journal article" date="2014" name="Int. J. Syst. Evol. Microbiol.">
        <title>Complete genome sequence of Corynebacterium casei LMG S-19264T (=DSM 44701T), isolated from a smear-ripened cheese.</title>
        <authorList>
            <consortium name="US DOE Joint Genome Institute (JGI-PGF)"/>
            <person name="Walter F."/>
            <person name="Albersmeier A."/>
            <person name="Kalinowski J."/>
            <person name="Ruckert C."/>
        </authorList>
    </citation>
    <scope>NUCLEOTIDE SEQUENCE</scope>
    <source>
        <strain evidence="3">KCTC 12344</strain>
    </source>
</reference>
<evidence type="ECO:0000256" key="1">
    <source>
        <dbReference type="SAM" id="SignalP"/>
    </source>
</evidence>
<dbReference type="EMBL" id="BMWW01000002">
    <property type="protein sequence ID" value="GGY80472.1"/>
    <property type="molecule type" value="Genomic_DNA"/>
</dbReference>
<dbReference type="EMBL" id="CP038026">
    <property type="protein sequence ID" value="QBQ38238.1"/>
    <property type="molecule type" value="Genomic_DNA"/>
</dbReference>
<dbReference type="Proteomes" id="UP000294359">
    <property type="component" value="Chromosome"/>
</dbReference>
<feature type="signal peptide" evidence="1">
    <location>
        <begin position="1"/>
        <end position="23"/>
    </location>
</feature>
<dbReference type="RefSeq" id="WP_134386941.1">
    <property type="nucleotide sequence ID" value="NZ_BMWW01000002.1"/>
</dbReference>
<reference evidence="3" key="3">
    <citation type="submission" date="2022-12" db="EMBL/GenBank/DDBJ databases">
        <authorList>
            <person name="Sun Q."/>
            <person name="Kim S."/>
        </authorList>
    </citation>
    <scope>NUCLEOTIDE SEQUENCE</scope>
    <source>
        <strain evidence="3">KCTC 12344</strain>
    </source>
</reference>
<keyword evidence="1" id="KW-0732">Signal</keyword>
<evidence type="ECO:0000259" key="2">
    <source>
        <dbReference type="Pfam" id="PF07589"/>
    </source>
</evidence>
<sequence>MFKSVAFAALFAATFATSSAASAAAGPITWTFAYTGFFNQAADAFVKDYRLAGSFTGMDADRDGFVRLNEITSFTLGSTNYLTCGDTGNPYYTCGMSNFSYQVGGKLEFYASTDGRDPEGMAGSGHYIHAGFGEYDYRYNPFEYTELGNVWTEQTRFQIAPMMKSGAVSPVPEPGTWAMLATGLLLVGATASRRRGQPAAR</sequence>
<protein>
    <submittedName>
        <fullName evidence="4">PEP-CTERM sorting domain-containing protein</fullName>
    </submittedName>
</protein>